<evidence type="ECO:0000256" key="1">
    <source>
        <dbReference type="ARBA" id="ARBA00010646"/>
    </source>
</evidence>
<dbReference type="PANTHER" id="PTHR34135">
    <property type="entry name" value="LYSOZYME"/>
    <property type="match status" value="1"/>
</dbReference>
<dbReference type="PROSITE" id="PS51904">
    <property type="entry name" value="GLYCOSYL_HYDROL_F25_2"/>
    <property type="match status" value="1"/>
</dbReference>
<dbReference type="STRING" id="1616788.AR543_08175"/>
<dbReference type="EC" id="3.2.1.17" evidence="4"/>
<dbReference type="SMART" id="SM00641">
    <property type="entry name" value="Glyco_25"/>
    <property type="match status" value="1"/>
</dbReference>
<dbReference type="Pfam" id="PF01183">
    <property type="entry name" value="Glyco_hydro_25"/>
    <property type="match status" value="1"/>
</dbReference>
<dbReference type="Proteomes" id="UP000078148">
    <property type="component" value="Chromosome"/>
</dbReference>
<evidence type="ECO:0000313" key="5">
    <source>
        <dbReference type="EMBL" id="ANF95984.1"/>
    </source>
</evidence>
<keyword evidence="3 4" id="KW-0326">Glycosidase</keyword>
<evidence type="ECO:0000313" key="6">
    <source>
        <dbReference type="Proteomes" id="UP000078148"/>
    </source>
</evidence>
<dbReference type="GO" id="GO:0016998">
    <property type="term" value="P:cell wall macromolecule catabolic process"/>
    <property type="evidence" value="ECO:0007669"/>
    <property type="project" value="InterPro"/>
</dbReference>
<dbReference type="InterPro" id="IPR002053">
    <property type="entry name" value="Glyco_hydro_25"/>
</dbReference>
<dbReference type="InterPro" id="IPR008270">
    <property type="entry name" value="Glyco_hydro_25_AS"/>
</dbReference>
<comment type="similarity">
    <text evidence="1 4">Belongs to the glycosyl hydrolase 25 family.</text>
</comment>
<dbReference type="OrthoDB" id="9802228at2"/>
<keyword evidence="6" id="KW-1185">Reference proteome</keyword>
<protein>
    <recommendedName>
        <fullName evidence="4">Lysozyme</fullName>
        <ecNumber evidence="4">3.2.1.17</ecNumber>
    </recommendedName>
</protein>
<organism evidence="5 6">
    <name type="scientific">Paenibacillus bovis</name>
    <dbReference type="NCBI Taxonomy" id="1616788"/>
    <lineage>
        <taxon>Bacteria</taxon>
        <taxon>Bacillati</taxon>
        <taxon>Bacillota</taxon>
        <taxon>Bacilli</taxon>
        <taxon>Bacillales</taxon>
        <taxon>Paenibacillaceae</taxon>
        <taxon>Paenibacillus</taxon>
    </lineage>
</organism>
<proteinExistence type="inferred from homology"/>
<dbReference type="EMBL" id="CP013023">
    <property type="protein sequence ID" value="ANF95984.1"/>
    <property type="molecule type" value="Genomic_DNA"/>
</dbReference>
<dbReference type="PANTHER" id="PTHR34135:SF2">
    <property type="entry name" value="LYSOZYME"/>
    <property type="match status" value="1"/>
</dbReference>
<evidence type="ECO:0000256" key="2">
    <source>
        <dbReference type="ARBA" id="ARBA00022801"/>
    </source>
</evidence>
<dbReference type="SUPFAM" id="SSF51445">
    <property type="entry name" value="(Trans)glycosidases"/>
    <property type="match status" value="1"/>
</dbReference>
<dbReference type="Gene3D" id="3.20.20.80">
    <property type="entry name" value="Glycosidases"/>
    <property type="match status" value="1"/>
</dbReference>
<dbReference type="AlphaFoldDB" id="A0A172ZEA7"/>
<keyword evidence="2 4" id="KW-0378">Hydrolase</keyword>
<comment type="catalytic activity">
    <reaction evidence="4">
        <text>Hydrolysis of (1-&gt;4)-beta-linkages between N-acetylmuramic acid and N-acetyl-D-glucosamine residues in a peptidoglycan and between N-acetyl-D-glucosamine residues in chitodextrins.</text>
        <dbReference type="EC" id="3.2.1.17"/>
    </reaction>
</comment>
<dbReference type="GO" id="GO:0003796">
    <property type="term" value="F:lysozyme activity"/>
    <property type="evidence" value="ECO:0007669"/>
    <property type="project" value="UniProtKB-EC"/>
</dbReference>
<dbReference type="GO" id="GO:0009253">
    <property type="term" value="P:peptidoglycan catabolic process"/>
    <property type="evidence" value="ECO:0007669"/>
    <property type="project" value="InterPro"/>
</dbReference>
<sequence length="319" mass="35499">MQARSTRNAQGIDVSHWQGTINWKQVQAAGKQFVFVKASEGTSYRDDRFVSNIQGARAAGMLVGAYHFLNAQNTAAARQEAAHFIDCLKRIGGAGSLDLPPVMDYEDNPGKLGKSQVNAVALAFLQEVERLSGRRPIVYTGNAFAAQFDRRLSEYDLWIARYSGTRVPDDCSAWQKWDFWQYTDTGQVPGIQGGVDLNEYHGTISELQTRYAKNHNNDEGDEEPMTAEEKKAFAALEATVKAQSDRIASLTDSRDMLKSSVSKMDSRVQQMEQSRSMKIPEWAQEAVSKAVTAGIVDDPEGGSYDFYRLITVLHRKGLI</sequence>
<dbReference type="KEGG" id="pbv:AR543_08175"/>
<reference evidence="6" key="1">
    <citation type="submission" date="2015-10" db="EMBL/GenBank/DDBJ databases">
        <title>Genome of Paenibacillus bovis sp. nov.</title>
        <authorList>
            <person name="Wu Z."/>
            <person name="Gao C."/>
            <person name="Liu Z."/>
            <person name="Zheng H."/>
        </authorList>
    </citation>
    <scope>NUCLEOTIDE SEQUENCE [LARGE SCALE GENOMIC DNA]</scope>
    <source>
        <strain evidence="6">BD3526</strain>
    </source>
</reference>
<evidence type="ECO:0000256" key="4">
    <source>
        <dbReference type="RuleBase" id="RU361176"/>
    </source>
</evidence>
<dbReference type="InterPro" id="IPR018077">
    <property type="entry name" value="Glyco_hydro_fam25_subgr"/>
</dbReference>
<dbReference type="PROSITE" id="PS00953">
    <property type="entry name" value="GLYCOSYL_HYDROL_F25_1"/>
    <property type="match status" value="1"/>
</dbReference>
<name>A0A172ZEA7_9BACL</name>
<dbReference type="CDD" id="cd00599">
    <property type="entry name" value="GH25_muramidase"/>
    <property type="match status" value="1"/>
</dbReference>
<gene>
    <name evidence="5" type="ORF">AR543_08175</name>
</gene>
<reference evidence="5 6" key="2">
    <citation type="journal article" date="2016" name="Int. J. Syst. Evol. Microbiol.">
        <title>Paenibacillus bovis sp. nov., isolated from raw yak (Bos grunniens) milk.</title>
        <authorList>
            <person name="Gao C."/>
            <person name="Han J."/>
            <person name="Liu Z."/>
            <person name="Xu X."/>
            <person name="Hang F."/>
            <person name="Wu Z."/>
        </authorList>
    </citation>
    <scope>NUCLEOTIDE SEQUENCE [LARGE SCALE GENOMIC DNA]</scope>
    <source>
        <strain evidence="5 6">BD3526</strain>
    </source>
</reference>
<dbReference type="GO" id="GO:0016052">
    <property type="term" value="P:carbohydrate catabolic process"/>
    <property type="evidence" value="ECO:0007669"/>
    <property type="project" value="TreeGrafter"/>
</dbReference>
<dbReference type="InterPro" id="IPR017853">
    <property type="entry name" value="GH"/>
</dbReference>
<evidence type="ECO:0000256" key="3">
    <source>
        <dbReference type="ARBA" id="ARBA00023295"/>
    </source>
</evidence>
<accession>A0A172ZEA7</accession>
<dbReference type="RefSeq" id="WP_060533428.1">
    <property type="nucleotide sequence ID" value="NZ_CP013023.1"/>
</dbReference>